<keyword evidence="6" id="KW-1185">Reference proteome</keyword>
<feature type="region of interest" description="Disordered" evidence="1">
    <location>
        <begin position="334"/>
        <end position="365"/>
    </location>
</feature>
<protein>
    <recommendedName>
        <fullName evidence="7">HTH iclR-type domain-containing protein</fullName>
    </recommendedName>
</protein>
<feature type="region of interest" description="Disordered" evidence="1">
    <location>
        <begin position="29"/>
        <end position="72"/>
    </location>
</feature>
<dbReference type="KEGG" id="halx:M0R89_15635"/>
<gene>
    <name evidence="5" type="ORF">M0R89_15635</name>
</gene>
<dbReference type="Pfam" id="PF24034">
    <property type="entry name" value="DUF7343"/>
    <property type="match status" value="1"/>
</dbReference>
<keyword evidence="2" id="KW-1133">Transmembrane helix</keyword>
<feature type="domain" description="DUF7345" evidence="4">
    <location>
        <begin position="92"/>
        <end position="218"/>
    </location>
</feature>
<evidence type="ECO:0008006" key="7">
    <source>
        <dbReference type="Google" id="ProtNLM"/>
    </source>
</evidence>
<dbReference type="InterPro" id="IPR055767">
    <property type="entry name" value="DUF7343"/>
</dbReference>
<reference evidence="5 6" key="1">
    <citation type="submission" date="2022-04" db="EMBL/GenBank/DDBJ databases">
        <title>Diverse halophilic archaea isolated from saline environments.</title>
        <authorList>
            <person name="Cui H.-L."/>
        </authorList>
    </citation>
    <scope>NUCLEOTIDE SEQUENCE [LARGE SCALE GENOMIC DNA]</scope>
    <source>
        <strain evidence="5 6">XZYJT49</strain>
    </source>
</reference>
<name>A0A8U0HSU4_9EURY</name>
<evidence type="ECO:0000313" key="6">
    <source>
        <dbReference type="Proteomes" id="UP000830729"/>
    </source>
</evidence>
<keyword evidence="2" id="KW-0472">Membrane</keyword>
<evidence type="ECO:0000259" key="3">
    <source>
        <dbReference type="Pfam" id="PF24034"/>
    </source>
</evidence>
<feature type="domain" description="DUF7343" evidence="3">
    <location>
        <begin position="367"/>
        <end position="427"/>
    </location>
</feature>
<dbReference type="RefSeq" id="WP_248650007.1">
    <property type="nucleotide sequence ID" value="NZ_CP096659.1"/>
</dbReference>
<dbReference type="GeneID" id="72186660"/>
<feature type="transmembrane region" description="Helical" evidence="2">
    <location>
        <begin position="301"/>
        <end position="323"/>
    </location>
</feature>
<accession>A0A8U0HSU4</accession>
<feature type="compositionally biased region" description="Polar residues" evidence="1">
    <location>
        <begin position="51"/>
        <end position="63"/>
    </location>
</feature>
<dbReference type="Proteomes" id="UP000830729">
    <property type="component" value="Chromosome"/>
</dbReference>
<feature type="compositionally biased region" description="Low complexity" evidence="1">
    <location>
        <begin position="267"/>
        <end position="291"/>
    </location>
</feature>
<feature type="compositionally biased region" description="Low complexity" evidence="1">
    <location>
        <begin position="29"/>
        <end position="42"/>
    </location>
</feature>
<dbReference type="InterPro" id="IPR055769">
    <property type="entry name" value="DUF7345"/>
</dbReference>
<dbReference type="SUPFAM" id="SSF46785">
    <property type="entry name" value="Winged helix' DNA-binding domain"/>
    <property type="match status" value="1"/>
</dbReference>
<dbReference type="InterPro" id="IPR036390">
    <property type="entry name" value="WH_DNA-bd_sf"/>
</dbReference>
<evidence type="ECO:0000256" key="2">
    <source>
        <dbReference type="SAM" id="Phobius"/>
    </source>
</evidence>
<dbReference type="EMBL" id="CP096659">
    <property type="protein sequence ID" value="UPV73957.1"/>
    <property type="molecule type" value="Genomic_DNA"/>
</dbReference>
<evidence type="ECO:0000259" key="4">
    <source>
        <dbReference type="Pfam" id="PF24036"/>
    </source>
</evidence>
<dbReference type="AlphaFoldDB" id="A0A8U0HSU4"/>
<keyword evidence="2" id="KW-0812">Transmembrane</keyword>
<dbReference type="Pfam" id="PF24036">
    <property type="entry name" value="DUF7345"/>
    <property type="match status" value="1"/>
</dbReference>
<evidence type="ECO:0000256" key="1">
    <source>
        <dbReference type="SAM" id="MobiDB-lite"/>
    </source>
</evidence>
<feature type="region of interest" description="Disordered" evidence="1">
    <location>
        <begin position="267"/>
        <end position="296"/>
    </location>
</feature>
<proteinExistence type="predicted"/>
<sequence length="442" mass="47055">MRRLLAVGLVVVLLVGTVPVAPVLGVLPARDATAPPTTPSTETSDETPRTFSETPRTPDNTAATADESPARLSATPKTLGVAENFDTVEFHITVHENGTAEWTFTYQRTLNNESERQQFEQFADEFNNNSTELYTNFKRQARQLASAGQNATGRAMKAQHFDKRAYVGGLVNNNRGIVKMSFQWTSFATAEGETVIIGDVFEGGLYIGPNQSLVVHTGTGLQFTSAQPAKSAQPSGDSLSTSESVTWQGEHNFIDQRPRVKFEPVKGTTTTTEETTNAGGANNATVTTNPAGQPPSSGDGWSLLMMFIGAVVVLLGLAAAFAYRQGDFGSFANGTDDPDGGDDGGTAATAGNGGTTPSEPSVSDEELLTDEARVKKLLDDNGGRMKQVNIVEETGWSKSKVSMLLSEMEEDGDISKLRVGRENIISLEGHEPDAAGSPLEGE</sequence>
<evidence type="ECO:0000313" key="5">
    <source>
        <dbReference type="EMBL" id="UPV73957.1"/>
    </source>
</evidence>
<organism evidence="5 6">
    <name type="scientific">Halorussus limi</name>
    <dbReference type="NCBI Taxonomy" id="2938695"/>
    <lineage>
        <taxon>Archaea</taxon>
        <taxon>Methanobacteriati</taxon>
        <taxon>Methanobacteriota</taxon>
        <taxon>Stenosarchaea group</taxon>
        <taxon>Halobacteria</taxon>
        <taxon>Halobacteriales</taxon>
        <taxon>Haladaptataceae</taxon>
        <taxon>Halorussus</taxon>
    </lineage>
</organism>